<feature type="transmembrane region" description="Helical" evidence="8">
    <location>
        <begin position="673"/>
        <end position="696"/>
    </location>
</feature>
<proteinExistence type="predicted"/>
<dbReference type="GO" id="GO:0009103">
    <property type="term" value="P:lipopolysaccharide biosynthetic process"/>
    <property type="evidence" value="ECO:0007669"/>
    <property type="project" value="UniProtKB-ARBA"/>
</dbReference>
<keyword evidence="3" id="KW-0328">Glycosyltransferase</keyword>
<dbReference type="Proteomes" id="UP000521313">
    <property type="component" value="Unassembled WGS sequence"/>
</dbReference>
<evidence type="ECO:0000256" key="1">
    <source>
        <dbReference type="ARBA" id="ARBA00004651"/>
    </source>
</evidence>
<evidence type="ECO:0008006" key="11">
    <source>
        <dbReference type="Google" id="ProtNLM"/>
    </source>
</evidence>
<dbReference type="GO" id="GO:0016763">
    <property type="term" value="F:pentosyltransferase activity"/>
    <property type="evidence" value="ECO:0007669"/>
    <property type="project" value="TreeGrafter"/>
</dbReference>
<organism evidence="9 10">
    <name type="scientific">Faecalicoccus acidiformans</name>
    <dbReference type="NCBI Taxonomy" id="915173"/>
    <lineage>
        <taxon>Bacteria</taxon>
        <taxon>Bacillati</taxon>
        <taxon>Bacillota</taxon>
        <taxon>Erysipelotrichia</taxon>
        <taxon>Erysipelotrichales</taxon>
        <taxon>Erysipelotrichaceae</taxon>
        <taxon>Faecalicoccus</taxon>
    </lineage>
</organism>
<evidence type="ECO:0000256" key="4">
    <source>
        <dbReference type="ARBA" id="ARBA00022679"/>
    </source>
</evidence>
<evidence type="ECO:0000256" key="6">
    <source>
        <dbReference type="ARBA" id="ARBA00022989"/>
    </source>
</evidence>
<feature type="transmembrane region" description="Helical" evidence="8">
    <location>
        <begin position="441"/>
        <end position="458"/>
    </location>
</feature>
<evidence type="ECO:0000256" key="8">
    <source>
        <dbReference type="SAM" id="Phobius"/>
    </source>
</evidence>
<feature type="transmembrane region" description="Helical" evidence="8">
    <location>
        <begin position="518"/>
        <end position="547"/>
    </location>
</feature>
<accession>A0A7W8FX83</accession>
<protein>
    <recommendedName>
        <fullName evidence="11">Glycosyltransferase RgtA/B/C/D-like domain-containing protein</fullName>
    </recommendedName>
</protein>
<gene>
    <name evidence="9" type="ORF">HNQ43_001066</name>
</gene>
<dbReference type="InterPro" id="IPR050297">
    <property type="entry name" value="LipidA_mod_glycosyltrf_83"/>
</dbReference>
<feature type="transmembrane region" description="Helical" evidence="8">
    <location>
        <begin position="306"/>
        <end position="326"/>
    </location>
</feature>
<sequence>MQLEFDRIVENQGESNVVTIDFLNSKDSYSEEVNLLDGGAFVKFHDIFIDSDTIISIHSSKPLELNHISIYSGNYDTATDREIFSVSDLHINVENENIKIPQDVLSQMHLAINHNNGLKFQAIIVLFFILVVYDLYYANKHRVKRRLIIKIFQIISLAFLVVYCLFVFVLPDYNYMLRERRSNCEVETIETNKNYNEITFTNGNEPLYGLIIPVSNNPESTTDNVYILIEDEDGNTIFSSVKDRNDILSENQIKIFFQEPLERIEQEKLNLKLISVNDESETPFSLSTLEESRTIQKVSDISYVNLVFFFGTLLYLLIVLTLSFCYEDFRISKKKSIQFVYFFSVIFIIAQIFYYSIYVGHSPDEPAHMSYVEYILENKTIIPNFYEMEMYDFSSGLPEAIPGTINYLGHPPLYYWFLAICQMLLGGTTFNLVLLRLCSTGIGLIAIGIFMGLGYKYLSKKNPIVHLIYIISTVSLPFFLYSFSGLNNDILSLLGVVISFWGILRFENERRNLLTYFLLSLGIFITVFSKITAGIVLIFAYSIYILWTCRNEKSLSCVLNKNALIAIPFMIIGAWYFLAIFFRYGSFQPPIPYDYLKTTDFFVDYPDRTCFTQIDYFKYFFTKFIETWGQINSHVSIIKSQDLLSLDRCIFYILPLSPILFFKQKKDFIGKKFIIGVFLGIIVAIIGQYFSAINSFSIRGYMGGFQSRYYICWMPVFAFGFAFLYNNLLCKVDSSESLKKVMNCISFIIVIWFVYSSFIYTLLHW</sequence>
<name>A0A7W8FX83_9FIRM</name>
<keyword evidence="7 8" id="KW-0472">Membrane</keyword>
<feature type="transmembrane region" description="Helical" evidence="8">
    <location>
        <begin position="490"/>
        <end position="506"/>
    </location>
</feature>
<dbReference type="RefSeq" id="WP_183375508.1">
    <property type="nucleotide sequence ID" value="NZ_JACHHD010000009.1"/>
</dbReference>
<keyword evidence="5 8" id="KW-0812">Transmembrane</keyword>
<evidence type="ECO:0000256" key="2">
    <source>
        <dbReference type="ARBA" id="ARBA00022475"/>
    </source>
</evidence>
<feature type="transmembrane region" description="Helical" evidence="8">
    <location>
        <begin position="464"/>
        <end position="483"/>
    </location>
</feature>
<evidence type="ECO:0000256" key="7">
    <source>
        <dbReference type="ARBA" id="ARBA00023136"/>
    </source>
</evidence>
<dbReference type="GO" id="GO:0005886">
    <property type="term" value="C:plasma membrane"/>
    <property type="evidence" value="ECO:0007669"/>
    <property type="project" value="UniProtKB-SubCell"/>
</dbReference>
<evidence type="ECO:0000313" key="9">
    <source>
        <dbReference type="EMBL" id="MBB5185018.1"/>
    </source>
</evidence>
<comment type="subcellular location">
    <subcellularLocation>
        <location evidence="1">Cell membrane</location>
        <topology evidence="1">Multi-pass membrane protein</topology>
    </subcellularLocation>
</comment>
<comment type="caution">
    <text evidence="9">The sequence shown here is derived from an EMBL/GenBank/DDBJ whole genome shotgun (WGS) entry which is preliminary data.</text>
</comment>
<reference evidence="9 10" key="1">
    <citation type="submission" date="2020-08" db="EMBL/GenBank/DDBJ databases">
        <title>Genomic Encyclopedia of Type Strains, Phase IV (KMG-IV): sequencing the most valuable type-strain genomes for metagenomic binning, comparative biology and taxonomic classification.</title>
        <authorList>
            <person name="Goeker M."/>
        </authorList>
    </citation>
    <scope>NUCLEOTIDE SEQUENCE [LARGE SCALE GENOMIC DNA]</scope>
    <source>
        <strain evidence="9 10">DSM 26963</strain>
    </source>
</reference>
<feature type="transmembrane region" description="Helical" evidence="8">
    <location>
        <begin position="148"/>
        <end position="170"/>
    </location>
</feature>
<dbReference type="PANTHER" id="PTHR33908:SF11">
    <property type="entry name" value="MEMBRANE PROTEIN"/>
    <property type="match status" value="1"/>
</dbReference>
<feature type="transmembrane region" description="Helical" evidence="8">
    <location>
        <begin position="708"/>
        <end position="729"/>
    </location>
</feature>
<evidence type="ECO:0000313" key="10">
    <source>
        <dbReference type="Proteomes" id="UP000521313"/>
    </source>
</evidence>
<evidence type="ECO:0000256" key="3">
    <source>
        <dbReference type="ARBA" id="ARBA00022676"/>
    </source>
</evidence>
<keyword evidence="2" id="KW-1003">Cell membrane</keyword>
<keyword evidence="4" id="KW-0808">Transferase</keyword>
<dbReference type="PANTHER" id="PTHR33908">
    <property type="entry name" value="MANNOSYLTRANSFERASE YKCB-RELATED"/>
    <property type="match status" value="1"/>
</dbReference>
<dbReference type="AlphaFoldDB" id="A0A7W8FX83"/>
<feature type="transmembrane region" description="Helical" evidence="8">
    <location>
        <begin position="741"/>
        <end position="763"/>
    </location>
</feature>
<dbReference type="EMBL" id="JACHHD010000009">
    <property type="protein sequence ID" value="MBB5185018.1"/>
    <property type="molecule type" value="Genomic_DNA"/>
</dbReference>
<feature type="transmembrane region" description="Helical" evidence="8">
    <location>
        <begin position="118"/>
        <end position="136"/>
    </location>
</feature>
<feature type="transmembrane region" description="Helical" evidence="8">
    <location>
        <begin position="413"/>
        <end position="434"/>
    </location>
</feature>
<feature type="transmembrane region" description="Helical" evidence="8">
    <location>
        <begin position="338"/>
        <end position="357"/>
    </location>
</feature>
<keyword evidence="6 8" id="KW-1133">Transmembrane helix</keyword>
<evidence type="ECO:0000256" key="5">
    <source>
        <dbReference type="ARBA" id="ARBA00022692"/>
    </source>
</evidence>
<feature type="transmembrane region" description="Helical" evidence="8">
    <location>
        <begin position="559"/>
        <end position="582"/>
    </location>
</feature>